<keyword evidence="4" id="KW-1185">Reference proteome</keyword>
<organism evidence="3 4">
    <name type="scientific">Echria macrotheca</name>
    <dbReference type="NCBI Taxonomy" id="438768"/>
    <lineage>
        <taxon>Eukaryota</taxon>
        <taxon>Fungi</taxon>
        <taxon>Dikarya</taxon>
        <taxon>Ascomycota</taxon>
        <taxon>Pezizomycotina</taxon>
        <taxon>Sordariomycetes</taxon>
        <taxon>Sordariomycetidae</taxon>
        <taxon>Sordariales</taxon>
        <taxon>Schizotheciaceae</taxon>
        <taxon>Echria</taxon>
    </lineage>
</organism>
<proteinExistence type="predicted"/>
<name>A0AAJ0F588_9PEZI</name>
<evidence type="ECO:0000256" key="1">
    <source>
        <dbReference type="SAM" id="MobiDB-lite"/>
    </source>
</evidence>
<feature type="non-terminal residue" evidence="3">
    <location>
        <position position="820"/>
    </location>
</feature>
<dbReference type="EMBL" id="MU839843">
    <property type="protein sequence ID" value="KAK1751123.1"/>
    <property type="molecule type" value="Genomic_DNA"/>
</dbReference>
<dbReference type="AlphaFoldDB" id="A0AAJ0F588"/>
<feature type="region of interest" description="Disordered" evidence="1">
    <location>
        <begin position="755"/>
        <end position="775"/>
    </location>
</feature>
<feature type="domain" description="DUF6604" evidence="2">
    <location>
        <begin position="2"/>
        <end position="260"/>
    </location>
</feature>
<evidence type="ECO:0000259" key="2">
    <source>
        <dbReference type="Pfam" id="PF20253"/>
    </source>
</evidence>
<protein>
    <recommendedName>
        <fullName evidence="2">DUF6604 domain-containing protein</fullName>
    </recommendedName>
</protein>
<dbReference type="InterPro" id="IPR046539">
    <property type="entry name" value="DUF6604"/>
</dbReference>
<evidence type="ECO:0000313" key="3">
    <source>
        <dbReference type="EMBL" id="KAK1751123.1"/>
    </source>
</evidence>
<feature type="non-terminal residue" evidence="3">
    <location>
        <position position="1"/>
    </location>
</feature>
<reference evidence="3" key="1">
    <citation type="submission" date="2023-06" db="EMBL/GenBank/DDBJ databases">
        <title>Genome-scale phylogeny and comparative genomics of the fungal order Sordariales.</title>
        <authorList>
            <consortium name="Lawrence Berkeley National Laboratory"/>
            <person name="Hensen N."/>
            <person name="Bonometti L."/>
            <person name="Westerberg I."/>
            <person name="Brannstrom I.O."/>
            <person name="Guillou S."/>
            <person name="Cros-Aarteil S."/>
            <person name="Calhoun S."/>
            <person name="Haridas S."/>
            <person name="Kuo A."/>
            <person name="Mondo S."/>
            <person name="Pangilinan J."/>
            <person name="Riley R."/>
            <person name="Labutti K."/>
            <person name="Andreopoulos B."/>
            <person name="Lipzen A."/>
            <person name="Chen C."/>
            <person name="Yanf M."/>
            <person name="Daum C."/>
            <person name="Ng V."/>
            <person name="Clum A."/>
            <person name="Steindorff A."/>
            <person name="Ohm R."/>
            <person name="Martin F."/>
            <person name="Silar P."/>
            <person name="Natvig D."/>
            <person name="Lalanne C."/>
            <person name="Gautier V."/>
            <person name="Ament-Velasquez S.L."/>
            <person name="Kruys A."/>
            <person name="Hutchinson M.I."/>
            <person name="Powell A.J."/>
            <person name="Barry K."/>
            <person name="Miller A.N."/>
            <person name="Grigoriev I.V."/>
            <person name="Debuchy R."/>
            <person name="Gladieux P."/>
            <person name="Thoren M.H."/>
            <person name="Johannesson H."/>
        </authorList>
    </citation>
    <scope>NUCLEOTIDE SEQUENCE</scope>
    <source>
        <strain evidence="3">PSN4</strain>
    </source>
</reference>
<dbReference type="Pfam" id="PF20253">
    <property type="entry name" value="DUF6604"/>
    <property type="match status" value="1"/>
</dbReference>
<accession>A0AAJ0F588</accession>
<evidence type="ECO:0000313" key="4">
    <source>
        <dbReference type="Proteomes" id="UP001239445"/>
    </source>
</evidence>
<dbReference type="PANTHER" id="PTHR38795">
    <property type="entry name" value="DUF6604 DOMAIN-CONTAINING PROTEIN"/>
    <property type="match status" value="1"/>
</dbReference>
<gene>
    <name evidence="3" type="ORF">QBC47DRAFT_270796</name>
</gene>
<comment type="caution">
    <text evidence="3">The sequence shown here is derived from an EMBL/GenBank/DDBJ whole genome shotgun (WGS) entry which is preliminary data.</text>
</comment>
<feature type="compositionally biased region" description="Acidic residues" evidence="1">
    <location>
        <begin position="758"/>
        <end position="767"/>
    </location>
</feature>
<dbReference type="PANTHER" id="PTHR38795:SF1">
    <property type="entry name" value="DUF6604 DOMAIN-CONTAINING PROTEIN"/>
    <property type="match status" value="1"/>
</dbReference>
<dbReference type="Proteomes" id="UP001239445">
    <property type="component" value="Unassembled WGS sequence"/>
</dbReference>
<sequence>SYKRGTARVIRWLSRIADSDGGPGVERPYLHSVDELRYFADRIILDGFDVPDELLRVYRQALQARKRLTGFYTGLPYSHGGERESTERHAYFNSVFEHVLHDLEQFRGRKTRLTDYVPGTHQPTHQATAVGVSAWVDKNCYECLATTAEPLPDDTSSPRGDQRLDICSARPSIADEAAETGSMETPIAGDGLAEMTHLYTHLLDRHNPPRRAVTDRRPQQLDDLASLVKQTYRDAATGSVPLAVAAMITNCAHDAAKVLGARLQKCHICNPAEFRERFERCRQDMGTITLTDVGASTTPSHLGLTKSMGPQLEWQLLRELKKDVKRRRLAGSGQVCDGGGCLCKDCGKPTVQFPVDDPIKILGLVDDISQCRERQGSNNDSPTDEHDTAARRCLNALLQGMLRTIAQAEPISAKDRLFGASPLLGDVVSFLGCCEDGPDCPGQPGAWGLSFGLHLLLESYKAFCGADTLDTLGWEDPEAIAAAAKRMFAVARQPRLQSLRFAATVRTHVGQTMQGRNAPCACLTVDGRSVVAQALGLHARLGTFVGTKRFDLLYQAPWVSGQHDLEHLAQAANFGARAWHYGYYVGTVLHVYNALVHAGLLQPSAVPILEALCGVYEATVFLGKRSTRSVLSCWRFWAGSKIRHANHKTAPSALLVPGGRGKFHVCQVPDASQGGDRGSRSFSPAKVSLFSLLAETGSVFDDRVLAWIYLSKEKRNKYQPKDIAKARKALDLDDGGQPLAAHIALVQERLLDEFRHDDDDDDDDDDPNPGGSYTTTIPVARLNYFAVYDAAMQTMRRISTANHDKDPGYICNCPAERCLG</sequence>